<dbReference type="InterPro" id="IPR003863">
    <property type="entry name" value="DUF220"/>
</dbReference>
<dbReference type="EMBL" id="ABEU02000001">
    <property type="protein sequence ID" value="PNR62063.1"/>
    <property type="molecule type" value="Genomic_DNA"/>
</dbReference>
<feature type="region of interest" description="Disordered" evidence="1">
    <location>
        <begin position="278"/>
        <end position="330"/>
    </location>
</feature>
<reference evidence="3 5" key="2">
    <citation type="journal article" date="2018" name="Plant J.">
        <title>The Physcomitrella patens chromosome-scale assembly reveals moss genome structure and evolution.</title>
        <authorList>
            <person name="Lang D."/>
            <person name="Ullrich K.K."/>
            <person name="Murat F."/>
            <person name="Fuchs J."/>
            <person name="Jenkins J."/>
            <person name="Haas F.B."/>
            <person name="Piednoel M."/>
            <person name="Gundlach H."/>
            <person name="Van Bel M."/>
            <person name="Meyberg R."/>
            <person name="Vives C."/>
            <person name="Morata J."/>
            <person name="Symeonidi A."/>
            <person name="Hiss M."/>
            <person name="Muchero W."/>
            <person name="Kamisugi Y."/>
            <person name="Saleh O."/>
            <person name="Blanc G."/>
            <person name="Decker E.L."/>
            <person name="van Gessel N."/>
            <person name="Grimwood J."/>
            <person name="Hayes R.D."/>
            <person name="Graham S.W."/>
            <person name="Gunter L.E."/>
            <person name="McDaniel S.F."/>
            <person name="Hoernstein S.N.W."/>
            <person name="Larsson A."/>
            <person name="Li F.W."/>
            <person name="Perroud P.F."/>
            <person name="Phillips J."/>
            <person name="Ranjan P."/>
            <person name="Rokshar D.S."/>
            <person name="Rothfels C.J."/>
            <person name="Schneider L."/>
            <person name="Shu S."/>
            <person name="Stevenson D.W."/>
            <person name="Thummler F."/>
            <person name="Tillich M."/>
            <person name="Villarreal Aguilar J.C."/>
            <person name="Widiez T."/>
            <person name="Wong G.K."/>
            <person name="Wymore A."/>
            <person name="Zhang Y."/>
            <person name="Zimmer A.D."/>
            <person name="Quatrano R.S."/>
            <person name="Mayer K.F.X."/>
            <person name="Goodstein D."/>
            <person name="Casacuberta J.M."/>
            <person name="Vandepoele K."/>
            <person name="Reski R."/>
            <person name="Cuming A.C."/>
            <person name="Tuskan G.A."/>
            <person name="Maumus F."/>
            <person name="Salse J."/>
            <person name="Schmutz J."/>
            <person name="Rensing S.A."/>
        </authorList>
    </citation>
    <scope>NUCLEOTIDE SEQUENCE [LARGE SCALE GENOMIC DNA]</scope>
    <source>
        <strain evidence="4 5">cv. Gransden 2004</strain>
    </source>
</reference>
<sequence length="330" mass="37407">MAIAAASNPLQELHIRLQGSTAWMEGVLKGAQQSVEKLGYLLHSGRGDSTNQIRSILGVKDSPVAETAAAKVEQSFQDRLERQLAAWRRNSSWVDEIPVLEVTVPKGALCKFDSHFELGIPPDAVYNILTDPGNKRVFKNIEEVKYRKVLQDDGDHQLVELEQLASWRFLWLSGTLSACVLVDQDRSTHMVKYKLAKTGFMKRFEGTWKIEPLFLDDSGAPVQVHERGTERVASMVTLQQIWQPMIIPPPPFGGYVRNISTKTTTDMIQELQAEAKRLREGTPEPDNSFKSQESPRPQKAVLFSEQWKLSKKSAPGRRRSRKSQWRIRSE</sequence>
<organism evidence="3">
    <name type="scientific">Physcomitrium patens</name>
    <name type="common">Spreading-leaved earth moss</name>
    <name type="synonym">Physcomitrella patens</name>
    <dbReference type="NCBI Taxonomy" id="3218"/>
    <lineage>
        <taxon>Eukaryota</taxon>
        <taxon>Viridiplantae</taxon>
        <taxon>Streptophyta</taxon>
        <taxon>Embryophyta</taxon>
        <taxon>Bryophyta</taxon>
        <taxon>Bryophytina</taxon>
        <taxon>Bryopsida</taxon>
        <taxon>Funariidae</taxon>
        <taxon>Funariales</taxon>
        <taxon>Funariaceae</taxon>
        <taxon>Physcomitrium</taxon>
    </lineage>
</organism>
<reference evidence="3 5" key="1">
    <citation type="journal article" date="2008" name="Science">
        <title>The Physcomitrella genome reveals evolutionary insights into the conquest of land by plants.</title>
        <authorList>
            <person name="Rensing S."/>
            <person name="Lang D."/>
            <person name="Zimmer A."/>
            <person name="Terry A."/>
            <person name="Salamov A."/>
            <person name="Shapiro H."/>
            <person name="Nishiyama T."/>
            <person name="Perroud P.-F."/>
            <person name="Lindquist E."/>
            <person name="Kamisugi Y."/>
            <person name="Tanahashi T."/>
            <person name="Sakakibara K."/>
            <person name="Fujita T."/>
            <person name="Oishi K."/>
            <person name="Shin-I T."/>
            <person name="Kuroki Y."/>
            <person name="Toyoda A."/>
            <person name="Suzuki Y."/>
            <person name="Hashimoto A."/>
            <person name="Yamaguchi K."/>
            <person name="Sugano A."/>
            <person name="Kohara Y."/>
            <person name="Fujiyama A."/>
            <person name="Anterola A."/>
            <person name="Aoki S."/>
            <person name="Ashton N."/>
            <person name="Barbazuk W.B."/>
            <person name="Barker E."/>
            <person name="Bennetzen J."/>
            <person name="Bezanilla M."/>
            <person name="Blankenship R."/>
            <person name="Cho S.H."/>
            <person name="Dutcher S."/>
            <person name="Estelle M."/>
            <person name="Fawcett J.A."/>
            <person name="Gundlach H."/>
            <person name="Hanada K."/>
            <person name="Heyl A."/>
            <person name="Hicks K.A."/>
            <person name="Hugh J."/>
            <person name="Lohr M."/>
            <person name="Mayer K."/>
            <person name="Melkozernov A."/>
            <person name="Murata T."/>
            <person name="Nelson D."/>
            <person name="Pils B."/>
            <person name="Prigge M."/>
            <person name="Reiss B."/>
            <person name="Renner T."/>
            <person name="Rombauts S."/>
            <person name="Rushton P."/>
            <person name="Sanderfoot A."/>
            <person name="Schween G."/>
            <person name="Shiu S.-H."/>
            <person name="Stueber K."/>
            <person name="Theodoulou F.L."/>
            <person name="Tu H."/>
            <person name="Van de Peer Y."/>
            <person name="Verrier P.J."/>
            <person name="Waters E."/>
            <person name="Wood A."/>
            <person name="Yang L."/>
            <person name="Cove D."/>
            <person name="Cuming A."/>
            <person name="Hasebe M."/>
            <person name="Lucas S."/>
            <person name="Mishler D.B."/>
            <person name="Reski R."/>
            <person name="Grigoriev I."/>
            <person name="Quatrano R.S."/>
            <person name="Boore J.L."/>
        </authorList>
    </citation>
    <scope>NUCLEOTIDE SEQUENCE [LARGE SCALE GENOMIC DNA]</scope>
    <source>
        <strain evidence="4 5">cv. Gransden 2004</strain>
    </source>
</reference>
<evidence type="ECO:0000256" key="1">
    <source>
        <dbReference type="SAM" id="MobiDB-lite"/>
    </source>
</evidence>
<reference evidence="4" key="3">
    <citation type="submission" date="2020-12" db="UniProtKB">
        <authorList>
            <consortium name="EnsemblPlants"/>
        </authorList>
    </citation>
    <scope>IDENTIFICATION</scope>
</reference>
<feature type="compositionally biased region" description="Basic residues" evidence="1">
    <location>
        <begin position="309"/>
        <end position="330"/>
    </location>
</feature>
<dbReference type="Proteomes" id="UP000006727">
    <property type="component" value="Chromosome 1"/>
</dbReference>
<dbReference type="SUPFAM" id="SSF55961">
    <property type="entry name" value="Bet v1-like"/>
    <property type="match status" value="1"/>
</dbReference>
<protein>
    <recommendedName>
        <fullName evidence="2">DUF220 domain-containing protein</fullName>
    </recommendedName>
</protein>
<evidence type="ECO:0000313" key="3">
    <source>
        <dbReference type="EMBL" id="PNR62063.1"/>
    </source>
</evidence>
<dbReference type="Gene3D" id="3.30.530.20">
    <property type="match status" value="1"/>
</dbReference>
<dbReference type="GeneID" id="112291154"/>
<dbReference type="KEGG" id="ppp:112291154"/>
<dbReference type="GO" id="GO:0005261">
    <property type="term" value="F:monoatomic cation channel activity"/>
    <property type="evidence" value="ECO:0000318"/>
    <property type="project" value="GO_Central"/>
</dbReference>
<accession>A9SYZ5</accession>
<dbReference type="PANTHER" id="PTHR31385">
    <property type="entry name" value="PUTATIVE (DUF220)-RELATED"/>
    <property type="match status" value="1"/>
</dbReference>
<dbReference type="FunCoup" id="A9SYZ5">
    <property type="interactions" value="1958"/>
</dbReference>
<dbReference type="OrthoDB" id="530906at2759"/>
<evidence type="ECO:0000313" key="4">
    <source>
        <dbReference type="EnsemblPlants" id="Pp3c1_10570V3.1"/>
    </source>
</evidence>
<evidence type="ECO:0000313" key="5">
    <source>
        <dbReference type="Proteomes" id="UP000006727"/>
    </source>
</evidence>
<dbReference type="AlphaFoldDB" id="A9SYZ5"/>
<dbReference type="GO" id="GO:0009707">
    <property type="term" value="C:chloroplast outer membrane"/>
    <property type="evidence" value="ECO:0000318"/>
    <property type="project" value="GO_Central"/>
</dbReference>
<evidence type="ECO:0000259" key="2">
    <source>
        <dbReference type="Pfam" id="PF02713"/>
    </source>
</evidence>
<dbReference type="GO" id="GO:0009695">
    <property type="term" value="P:jasmonic acid biosynthetic process"/>
    <property type="evidence" value="ECO:0000318"/>
    <property type="project" value="GO_Central"/>
</dbReference>
<dbReference type="Gramene" id="Pp3c1_10570V3.2">
    <property type="protein sequence ID" value="Pp3c1_10570V3.2"/>
    <property type="gene ID" value="Pp3c1_10570"/>
</dbReference>
<dbReference type="Gramene" id="Pp3c1_10570V3.1">
    <property type="protein sequence ID" value="Pp3c1_10570V3.1"/>
    <property type="gene ID" value="Pp3c1_10570"/>
</dbReference>
<dbReference type="RefSeq" id="XP_024394033.1">
    <property type="nucleotide sequence ID" value="XM_024538265.2"/>
</dbReference>
<name>A9SYZ5_PHYPA</name>
<dbReference type="EnsemblPlants" id="Pp3c1_10570V3.2">
    <property type="protein sequence ID" value="Pp3c1_10570V3.2"/>
    <property type="gene ID" value="Pp3c1_10570"/>
</dbReference>
<dbReference type="EnsemblPlants" id="Pp3c1_10570V3.1">
    <property type="protein sequence ID" value="Pp3c1_10570V3.1"/>
    <property type="gene ID" value="Pp3c1_10570"/>
</dbReference>
<dbReference type="PaxDb" id="3218-PP1S139_52V6.1"/>
<dbReference type="Pfam" id="PF02713">
    <property type="entry name" value="DUF220"/>
    <property type="match status" value="1"/>
</dbReference>
<keyword evidence="5" id="KW-1185">Reference proteome</keyword>
<dbReference type="InterPro" id="IPR023393">
    <property type="entry name" value="START-like_dom_sf"/>
</dbReference>
<dbReference type="eggNOG" id="ENOG502QUTS">
    <property type="taxonomic scope" value="Eukaryota"/>
</dbReference>
<dbReference type="HOGENOM" id="CLU_041491_0_0_1"/>
<feature type="domain" description="DUF220" evidence="2">
    <location>
        <begin position="173"/>
        <end position="217"/>
    </location>
</feature>
<proteinExistence type="predicted"/>
<gene>
    <name evidence="4" type="primary">LOC112291154</name>
    <name evidence="3" type="ORF">PHYPA_000487</name>
</gene>
<dbReference type="PANTHER" id="PTHR31385:SF1">
    <property type="entry name" value="PUTATIVE (DUF220)-RELATED"/>
    <property type="match status" value="1"/>
</dbReference>